<dbReference type="SUPFAM" id="SSF53448">
    <property type="entry name" value="Nucleotide-diphospho-sugar transferases"/>
    <property type="match status" value="1"/>
</dbReference>
<accession>A0A444MUL7</accession>
<dbReference type="EMBL" id="SBIW01000001">
    <property type="protein sequence ID" value="RWY57334.1"/>
    <property type="molecule type" value="Genomic_DNA"/>
</dbReference>
<dbReference type="OrthoDB" id="759218at2"/>
<keyword evidence="2" id="KW-1185">Reference proteome</keyword>
<name>A0A444MUL7_9SPHI</name>
<dbReference type="Proteomes" id="UP000286701">
    <property type="component" value="Unassembled WGS sequence"/>
</dbReference>
<evidence type="ECO:0000313" key="1">
    <source>
        <dbReference type="EMBL" id="RWY57334.1"/>
    </source>
</evidence>
<dbReference type="RefSeq" id="WP_128531840.1">
    <property type="nucleotide sequence ID" value="NZ_SBIW01000001.1"/>
</dbReference>
<comment type="caution">
    <text evidence="1">The sequence shown here is derived from an EMBL/GenBank/DDBJ whole genome shotgun (WGS) entry which is preliminary data.</text>
</comment>
<dbReference type="InterPro" id="IPR029044">
    <property type="entry name" value="Nucleotide-diphossugar_trans"/>
</dbReference>
<organism evidence="1 2">
    <name type="scientific">Mucilaginibacter gilvus</name>
    <dbReference type="NCBI Taxonomy" id="2305909"/>
    <lineage>
        <taxon>Bacteria</taxon>
        <taxon>Pseudomonadati</taxon>
        <taxon>Bacteroidota</taxon>
        <taxon>Sphingobacteriia</taxon>
        <taxon>Sphingobacteriales</taxon>
        <taxon>Sphingobacteriaceae</taxon>
        <taxon>Mucilaginibacter</taxon>
    </lineage>
</organism>
<protein>
    <recommendedName>
        <fullName evidence="3">Glycosyl transferase</fullName>
    </recommendedName>
</protein>
<evidence type="ECO:0000313" key="2">
    <source>
        <dbReference type="Proteomes" id="UP000286701"/>
    </source>
</evidence>
<reference evidence="1 2" key="1">
    <citation type="submission" date="2019-01" db="EMBL/GenBank/DDBJ databases">
        <title>Mucilaginibacter antarcticum sp. nov., isolated from antarctic soil.</title>
        <authorList>
            <person name="Yan Y.-Q."/>
            <person name="Du Z.-J."/>
        </authorList>
    </citation>
    <scope>NUCLEOTIDE SEQUENCE [LARGE SCALE GENOMIC DNA]</scope>
    <source>
        <strain evidence="1 2">F01003</strain>
    </source>
</reference>
<gene>
    <name evidence="1" type="ORF">EPL05_02025</name>
</gene>
<proteinExistence type="predicted"/>
<dbReference type="Gene3D" id="3.90.550.10">
    <property type="entry name" value="Spore Coat Polysaccharide Biosynthesis Protein SpsA, Chain A"/>
    <property type="match status" value="1"/>
</dbReference>
<dbReference type="AlphaFoldDB" id="A0A444MUL7"/>
<sequence length="289" mass="33025">MISKLKNSLAYRLPQVYKTLLGFKSIKKAASKPQADVTIITMTGKRLISMTRLSILSIARNWVALPRLIVITDGTISTETVKQKLAFWPGELTVYDWELTASYHLEKKRHNLVKYAGEHVLGKKMAAILHYAELSPVVWLDSDILFFSDFSALIPAANNSGFACGGSEDYSATYDDRILKHYDNDLYQLYMFNSGLMYVYGENLYERFAIEPLLAELRSYVYFFTEQTVFAHMASQSLGILWDLDVVKNFNGDNQSLTAMPADNVVARHYTTNVRHLFWRDAFFHLINA</sequence>
<evidence type="ECO:0008006" key="3">
    <source>
        <dbReference type="Google" id="ProtNLM"/>
    </source>
</evidence>